<evidence type="ECO:0000256" key="4">
    <source>
        <dbReference type="SAM" id="MobiDB-lite"/>
    </source>
</evidence>
<evidence type="ECO:0000256" key="1">
    <source>
        <dbReference type="ARBA" id="ARBA00004604"/>
    </source>
</evidence>
<name>A0A3M9YL87_9PEZI</name>
<feature type="compositionally biased region" description="Basic residues" evidence="4">
    <location>
        <begin position="433"/>
        <end position="453"/>
    </location>
</feature>
<dbReference type="GeneID" id="39607115"/>
<keyword evidence="2" id="KW-0597">Phosphoprotein</keyword>
<dbReference type="GO" id="GO:0032040">
    <property type="term" value="C:small-subunit processome"/>
    <property type="evidence" value="ECO:0007669"/>
    <property type="project" value="InterPro"/>
</dbReference>
<evidence type="ECO:0000256" key="2">
    <source>
        <dbReference type="ARBA" id="ARBA00022553"/>
    </source>
</evidence>
<dbReference type="STRING" id="1051616.A0A3M9YL87"/>
<feature type="compositionally biased region" description="Basic and acidic residues" evidence="4">
    <location>
        <begin position="44"/>
        <end position="67"/>
    </location>
</feature>
<dbReference type="GO" id="GO:0006364">
    <property type="term" value="P:rRNA processing"/>
    <property type="evidence" value="ECO:0007669"/>
    <property type="project" value="InterPro"/>
</dbReference>
<protein>
    <recommendedName>
        <fullName evidence="7">U3 small nucleolar RNA-associated protein 14</fullName>
    </recommendedName>
</protein>
<keyword evidence="3" id="KW-0539">Nucleus</keyword>
<feature type="region of interest" description="Disordered" evidence="4">
    <location>
        <begin position="607"/>
        <end position="709"/>
    </location>
</feature>
<feature type="compositionally biased region" description="Acidic residues" evidence="4">
    <location>
        <begin position="194"/>
        <end position="234"/>
    </location>
</feature>
<feature type="compositionally biased region" description="Acidic residues" evidence="4">
    <location>
        <begin position="540"/>
        <end position="552"/>
    </location>
</feature>
<accession>A0A3M9YL87</accession>
<evidence type="ECO:0008006" key="7">
    <source>
        <dbReference type="Google" id="ProtNLM"/>
    </source>
</evidence>
<gene>
    <name evidence="5" type="ORF">D7B24_003426</name>
</gene>
<evidence type="ECO:0000313" key="6">
    <source>
        <dbReference type="Proteomes" id="UP000267145"/>
    </source>
</evidence>
<comment type="caution">
    <text evidence="5">The sequence shown here is derived from an EMBL/GenBank/DDBJ whole genome shotgun (WGS) entry which is preliminary data.</text>
</comment>
<comment type="subcellular location">
    <subcellularLocation>
        <location evidence="1">Nucleus</location>
        <location evidence="1">Nucleolus</location>
    </subcellularLocation>
</comment>
<dbReference type="InterPro" id="IPR006709">
    <property type="entry name" value="SSU_processome_Utp14"/>
</dbReference>
<organism evidence="5 6">
    <name type="scientific">Verticillium nonalfalfae</name>
    <dbReference type="NCBI Taxonomy" id="1051616"/>
    <lineage>
        <taxon>Eukaryota</taxon>
        <taxon>Fungi</taxon>
        <taxon>Dikarya</taxon>
        <taxon>Ascomycota</taxon>
        <taxon>Pezizomycotina</taxon>
        <taxon>Sordariomycetes</taxon>
        <taxon>Hypocreomycetidae</taxon>
        <taxon>Glomerellales</taxon>
        <taxon>Plectosphaerellaceae</taxon>
        <taxon>Verticillium</taxon>
    </lineage>
</organism>
<dbReference type="EMBL" id="RBVV01000002">
    <property type="protein sequence ID" value="RNJ61015.1"/>
    <property type="molecule type" value="Genomic_DNA"/>
</dbReference>
<feature type="region of interest" description="Disordered" evidence="4">
    <location>
        <begin position="417"/>
        <end position="595"/>
    </location>
</feature>
<dbReference type="Pfam" id="PF04615">
    <property type="entry name" value="Utp14"/>
    <property type="match status" value="1"/>
</dbReference>
<feature type="compositionally biased region" description="Basic and acidic residues" evidence="4">
    <location>
        <begin position="454"/>
        <end position="465"/>
    </location>
</feature>
<feature type="compositionally biased region" description="Acidic residues" evidence="4">
    <location>
        <begin position="469"/>
        <end position="478"/>
    </location>
</feature>
<feature type="compositionally biased region" description="Basic and acidic residues" evidence="4">
    <location>
        <begin position="479"/>
        <end position="498"/>
    </location>
</feature>
<feature type="compositionally biased region" description="Basic and acidic residues" evidence="4">
    <location>
        <begin position="508"/>
        <end position="535"/>
    </location>
</feature>
<feature type="compositionally biased region" description="Basic and acidic residues" evidence="4">
    <location>
        <begin position="417"/>
        <end position="432"/>
    </location>
</feature>
<evidence type="ECO:0000313" key="5">
    <source>
        <dbReference type="EMBL" id="RNJ61015.1"/>
    </source>
</evidence>
<reference evidence="5 6" key="1">
    <citation type="submission" date="2018-10" db="EMBL/GenBank/DDBJ databases">
        <title>Genome sequence of Verticillium nonalfalfae VnAa140.</title>
        <authorList>
            <person name="Stajich J.E."/>
            <person name="Kasson M.T."/>
        </authorList>
    </citation>
    <scope>NUCLEOTIDE SEQUENCE [LARGE SCALE GENOMIC DNA]</scope>
    <source>
        <strain evidence="5 6">VnAa140</strain>
    </source>
</reference>
<feature type="region of interest" description="Disordered" evidence="4">
    <location>
        <begin position="1"/>
        <end position="315"/>
    </location>
</feature>
<dbReference type="AlphaFoldDB" id="A0A3M9YL87"/>
<proteinExistence type="predicted"/>
<feature type="compositionally biased region" description="Basic and acidic residues" evidence="4">
    <location>
        <begin position="553"/>
        <end position="569"/>
    </location>
</feature>
<evidence type="ECO:0000256" key="3">
    <source>
        <dbReference type="ARBA" id="ARBA00023242"/>
    </source>
</evidence>
<feature type="compositionally biased region" description="Basic and acidic residues" evidence="4">
    <location>
        <begin position="586"/>
        <end position="595"/>
    </location>
</feature>
<dbReference type="RefSeq" id="XP_028499173.1">
    <property type="nucleotide sequence ID" value="XM_028637617.1"/>
</dbReference>
<dbReference type="Proteomes" id="UP000267145">
    <property type="component" value="Unassembled WGS sequence"/>
</dbReference>
<dbReference type="PANTHER" id="PTHR14150:SF12">
    <property type="entry name" value="U3 SMALL NUCLEOLAR RNA-ASSOCIATED PROTEIN 14 HOMOLOG A"/>
    <property type="match status" value="1"/>
</dbReference>
<feature type="compositionally biased region" description="Basic residues" evidence="4">
    <location>
        <begin position="18"/>
        <end position="30"/>
    </location>
</feature>
<sequence>MPGRQAHGRPLISAKSAPKPHKKSSQKVRARALDAFGIASEQFPTKEKKTPRFREINADVGRKHSREEDEEDEDDEDDEDEAQSRRKRVKPSAAPTGDDEEDEFGSDSEGNEWRYGVGADDDSELDSDEAFGESDEEEFQGYTFGKSSKKKTKKTKQDDSDDDHPFDDPEDFDAGDDGDDLGEDAIDLAQMLDMAEDESDEEGEEGESDESDSDEDDASSPPSSDEDDEDDEDVDSSKLDALQTFISGYGGEDDKEDAPDGSKPRQKISFKDLGLAGVKDPQMKKSMKLMSKEEKEARPGGAKKLAIPLGKRQQDKLSRAVAYDKTNETLDRWTDRVKQDRRAEHLVFPLPENAQDAGLNHDELAPITSKTTGNELEQTIMSIMEQSGLALNKEEEKRIKAKDNPNEGLSKEALQELVNQKRQEKELRSREAKRNKRIKKIKSKAYHRVHRRQRERDELKLHEAMAEAGEIDSEEERDAQDRARALERVGARHRDSRWAKAGNSNKRAVWDDDYRSGLHDMARREEELRQRKEGRAGNASDDDDDEYSDSGSEDGKNRDLLAQLDRAEKYDDDEPKSALMKMKFMQKAEAEQRAENDAMIAQIRKDLASDAEDMSDEEVEEIGRKKYGGEQSSISAPALMAAREKKRAAAAAAAGEDNDAPSGKASRPKADAASLNIGTSITADGTALKSDAWSSNEPRRKNKKHAPVVDTISTTDIIKAGSKRVSKSTKTSAAGTEMDVDGDDADLHLPLAIRDVDQLDRAFAGDNVVEHFAAEKAEMETEQDDKVIDETLPGWGNWVGDGVSARDKARHKGKVLRKVEGIKKANRKDAKLEKVIINEKRIKNVRTAHLPVSSCLFFLPVSPPQASFGYQTRTQLTKTQNDKYLASQLPHQFESRAQYERSLRLPMGPEWQTKESFQDATKPRVLVKQGIIAPMLRPTR</sequence>
<keyword evidence="6" id="KW-1185">Reference proteome</keyword>
<feature type="compositionally biased region" description="Acidic residues" evidence="4">
    <location>
        <begin position="97"/>
        <end position="110"/>
    </location>
</feature>
<feature type="compositionally biased region" description="Acidic residues" evidence="4">
    <location>
        <begin position="159"/>
        <end position="186"/>
    </location>
</feature>
<dbReference type="PANTHER" id="PTHR14150">
    <property type="entry name" value="U3 SMALL NUCLEOLAR RNA-ASSOCIATED PROTEIN 14"/>
    <property type="match status" value="1"/>
</dbReference>
<feature type="compositionally biased region" description="Acidic residues" evidence="4">
    <location>
        <begin position="609"/>
        <end position="620"/>
    </location>
</feature>
<feature type="compositionally biased region" description="Acidic residues" evidence="4">
    <location>
        <begin position="68"/>
        <end position="81"/>
    </location>
</feature>
<feature type="compositionally biased region" description="Acidic residues" evidence="4">
    <location>
        <begin position="119"/>
        <end position="139"/>
    </location>
</feature>